<dbReference type="AlphaFoldDB" id="M7YYC7"/>
<dbReference type="Pfam" id="PF24681">
    <property type="entry name" value="Kelch_KLHDC2_KLHL20_DRC7"/>
    <property type="match status" value="1"/>
</dbReference>
<feature type="region of interest" description="Disordered" evidence="4">
    <location>
        <begin position="578"/>
        <end position="607"/>
    </location>
</feature>
<dbReference type="PANTHER" id="PTHR46093:SF4">
    <property type="entry name" value="GALACTOSE OXIDASE_KELCH REPEAT SUPERFAMILY PROTEIN"/>
    <property type="match status" value="1"/>
</dbReference>
<dbReference type="PANTHER" id="PTHR46093">
    <property type="entry name" value="ACYL-COA-BINDING DOMAIN-CONTAINING PROTEIN 5"/>
    <property type="match status" value="1"/>
</dbReference>
<keyword evidence="1" id="KW-0880">Kelch repeat</keyword>
<feature type="coiled-coil region" evidence="3">
    <location>
        <begin position="671"/>
        <end position="775"/>
    </location>
</feature>
<evidence type="ECO:0000256" key="3">
    <source>
        <dbReference type="SAM" id="Coils"/>
    </source>
</evidence>
<proteinExistence type="predicted"/>
<feature type="region of interest" description="Disordered" evidence="4">
    <location>
        <begin position="981"/>
        <end position="1002"/>
    </location>
</feature>
<name>M7YYC7_TRIUA</name>
<keyword evidence="2" id="KW-0677">Repeat</keyword>
<dbReference type="SUPFAM" id="SSF117281">
    <property type="entry name" value="Kelch motif"/>
    <property type="match status" value="1"/>
</dbReference>
<evidence type="ECO:0000313" key="5">
    <source>
        <dbReference type="EMBL" id="EMS52652.1"/>
    </source>
</evidence>
<evidence type="ECO:0000256" key="1">
    <source>
        <dbReference type="ARBA" id="ARBA00022441"/>
    </source>
</evidence>
<feature type="region of interest" description="Disordered" evidence="4">
    <location>
        <begin position="882"/>
        <end position="914"/>
    </location>
</feature>
<organism evidence="5">
    <name type="scientific">Triticum urartu</name>
    <name type="common">Red wild einkorn</name>
    <name type="synonym">Crithodium urartu</name>
    <dbReference type="NCBI Taxonomy" id="4572"/>
    <lineage>
        <taxon>Eukaryota</taxon>
        <taxon>Viridiplantae</taxon>
        <taxon>Streptophyta</taxon>
        <taxon>Embryophyta</taxon>
        <taxon>Tracheophyta</taxon>
        <taxon>Spermatophyta</taxon>
        <taxon>Magnoliopsida</taxon>
        <taxon>Liliopsida</taxon>
        <taxon>Poales</taxon>
        <taxon>Poaceae</taxon>
        <taxon>BOP clade</taxon>
        <taxon>Pooideae</taxon>
        <taxon>Triticodae</taxon>
        <taxon>Triticeae</taxon>
        <taxon>Triticinae</taxon>
        <taxon>Triticum</taxon>
    </lineage>
</organism>
<sequence length="1002" mass="111169">MAVDIIRWAMNQAVSDGAKQRKKWCKYKTYWAPNDRRATVYWETAIAPPSVIGGEPKEEEEPVQMPARAPEPGRRTWQIDLDSAEDDDDDPPPRTAMNKKMNANGLTRRFARPLKGHLHDPFHGPRSPAHPTKRSSHLTGEEPVATSVSGRPDDLAWRCSSDTFDLNGRAFENSENWAVLSTDGDKPSPRFDVINHLIDVLKCIGSCDVFIIIGFYTEASITHSSGYHFKQHAAAMVGSKMIVFGGDSGNHLLDDTKILSLDKLTWDSVASKVRVSPGGRCAQFRPCKGHCLVPWDKTVILVGGKTEPSSDRISVWTFNTETEIWSHMEAKGDIPVARSGHTVTRAGPVLILFGGEDTKGKKLHDLHMFDLKSLTWLPLNYKGAGPSPRSNHVAALYDDRILLIFGGQSKSKTLNDVHALDFETMVWSRMRTHGHHPSPRAGCCGALCGTKWYIAGGGSKKRRHPETWVFDVLESKWSVCVVPPSSSITTKKGFSMVPLYYRDKIVLVSFGGNKKEPSDKVEVLVVLQNEHCFSWRSAPDAEPLMYEDSSPSSKELADHLNNCDPLYSNSVARHSLATTVESSSGRKSLPDSLLHNSKVGGSSLRRQFRQEEECSLAQKLQKPIDDDKYKDVGDCSELPSFANQKQRSDTYHSPDADAKTKRVGRSSSDINHQHDTKIANLVRRNMALEEKLSAAMASKDEAEKNLSLVIDTKEELEKRLAERDREVVALKEKVGGLEQAHEDLNNASNTVHADNVRLEREVAFLKAVMDETQKAKKIKIPVISHCTSVYAVALTILPPKQEFYSTRGVLAGERARAFQLQVEVFHLKQRLQSMDGRGVFGWLPCFATPGLCEFTSFVATKLGKHGNEPNMPQLAWFGDVGGDGRRKSSGEDTLVDSKRSSHAARSGMHAWTRETQETKWGARVRAHLPDVELAATTRLDPQRIRALGEVLNLEARRVSGGVPLDVVKALVGVAYRNLAGGGSGRRRTRWVHEGAAQRRGTT</sequence>
<evidence type="ECO:0000256" key="4">
    <source>
        <dbReference type="SAM" id="MobiDB-lite"/>
    </source>
</evidence>
<dbReference type="OMA" id="PNGEDQV"/>
<dbReference type="Gene3D" id="2.120.10.80">
    <property type="entry name" value="Kelch-type beta propeller"/>
    <property type="match status" value="2"/>
</dbReference>
<evidence type="ECO:0000256" key="2">
    <source>
        <dbReference type="ARBA" id="ARBA00022737"/>
    </source>
</evidence>
<dbReference type="InterPro" id="IPR015915">
    <property type="entry name" value="Kelch-typ_b-propeller"/>
</dbReference>
<feature type="compositionally biased region" description="Basic and acidic residues" evidence="4">
    <location>
        <begin position="882"/>
        <end position="899"/>
    </location>
</feature>
<accession>M7YYC7</accession>
<protein>
    <submittedName>
        <fullName evidence="5">Acyl-CoA-binding domain-containing protein 4</fullName>
    </submittedName>
</protein>
<reference evidence="5" key="1">
    <citation type="journal article" date="2013" name="Nature">
        <title>Draft genome of the wheat A-genome progenitor Triticum urartu.</title>
        <authorList>
            <person name="Ling H.Q."/>
            <person name="Zhao S."/>
            <person name="Liu D."/>
            <person name="Wang J."/>
            <person name="Sun H."/>
            <person name="Zhang C."/>
            <person name="Fan H."/>
            <person name="Li D."/>
            <person name="Dong L."/>
            <person name="Tao Y."/>
            <person name="Gao C."/>
            <person name="Wu H."/>
            <person name="Li Y."/>
            <person name="Cui Y."/>
            <person name="Guo X."/>
            <person name="Zheng S."/>
            <person name="Wang B."/>
            <person name="Yu K."/>
            <person name="Liang Q."/>
            <person name="Yang W."/>
            <person name="Lou X."/>
            <person name="Chen J."/>
            <person name="Feng M."/>
            <person name="Jian J."/>
            <person name="Zhang X."/>
            <person name="Luo G."/>
            <person name="Jiang Y."/>
            <person name="Liu J."/>
            <person name="Wang Z."/>
            <person name="Sha Y."/>
            <person name="Zhang B."/>
            <person name="Wu H."/>
            <person name="Tang D."/>
            <person name="Shen Q."/>
            <person name="Xue P."/>
            <person name="Zou S."/>
            <person name="Wang X."/>
            <person name="Liu X."/>
            <person name="Wang F."/>
            <person name="Yang Y."/>
            <person name="An X."/>
            <person name="Dong Z."/>
            <person name="Zhang K."/>
            <person name="Zhang X."/>
            <person name="Luo M.C."/>
            <person name="Dvorak J."/>
            <person name="Tong Y."/>
            <person name="Wang J."/>
            <person name="Yang H."/>
            <person name="Li Z."/>
            <person name="Wang D."/>
            <person name="Zhang A."/>
            <person name="Wang J."/>
        </authorList>
    </citation>
    <scope>NUCLEOTIDE SEQUENCE</scope>
</reference>
<feature type="region of interest" description="Disordered" evidence="4">
    <location>
        <begin position="625"/>
        <end position="670"/>
    </location>
</feature>
<feature type="region of interest" description="Disordered" evidence="4">
    <location>
        <begin position="49"/>
        <end position="152"/>
    </location>
</feature>
<feature type="compositionally biased region" description="Basic and acidic residues" evidence="4">
    <location>
        <begin position="646"/>
        <end position="660"/>
    </location>
</feature>
<dbReference type="eggNOG" id="KOG0379">
    <property type="taxonomic scope" value="Eukaryota"/>
</dbReference>
<keyword evidence="3" id="KW-0175">Coiled coil</keyword>
<dbReference type="EMBL" id="KD204971">
    <property type="protein sequence ID" value="EMS52652.1"/>
    <property type="molecule type" value="Genomic_DNA"/>
</dbReference>
<dbReference type="STRING" id="4572.M7YYC7"/>
<gene>
    <name evidence="5" type="ORF">TRIUR3_20024</name>
</gene>